<keyword evidence="8" id="KW-1185">Reference proteome</keyword>
<dbReference type="AlphaFoldDB" id="A0A3B3DGT1"/>
<dbReference type="Proteomes" id="UP000261560">
    <property type="component" value="Unplaced"/>
</dbReference>
<dbReference type="GeneTree" id="ENSGT01150000287173"/>
<dbReference type="InterPro" id="IPR013106">
    <property type="entry name" value="Ig_V-set"/>
</dbReference>
<keyword evidence="4" id="KW-0393">Immunoglobulin domain</keyword>
<proteinExistence type="predicted"/>
<evidence type="ECO:0000256" key="1">
    <source>
        <dbReference type="ARBA" id="ARBA00022729"/>
    </source>
</evidence>
<dbReference type="InterPro" id="IPR013783">
    <property type="entry name" value="Ig-like_fold"/>
</dbReference>
<dbReference type="InterPro" id="IPR036179">
    <property type="entry name" value="Ig-like_dom_sf"/>
</dbReference>
<dbReference type="PaxDb" id="30732-ENSOMEP00000029312"/>
<dbReference type="PANTHER" id="PTHR19367">
    <property type="entry name" value="T-CELL RECEPTOR ALPHA CHAIN V REGION"/>
    <property type="match status" value="1"/>
</dbReference>
<dbReference type="GO" id="GO:0002250">
    <property type="term" value="P:adaptive immune response"/>
    <property type="evidence" value="ECO:0007669"/>
    <property type="project" value="UniProtKB-KW"/>
</dbReference>
<feature type="domain" description="Immunoglobulin" evidence="6">
    <location>
        <begin position="20"/>
        <end position="121"/>
    </location>
</feature>
<accession>A0A3B3DGT1</accession>
<dbReference type="SMART" id="SM00406">
    <property type="entry name" value="IGv"/>
    <property type="match status" value="1"/>
</dbReference>
<evidence type="ECO:0000313" key="8">
    <source>
        <dbReference type="Proteomes" id="UP000261560"/>
    </source>
</evidence>
<evidence type="ECO:0000259" key="5">
    <source>
        <dbReference type="SMART" id="SM00406"/>
    </source>
</evidence>
<keyword evidence="3" id="KW-0675">Receptor</keyword>
<dbReference type="Gene3D" id="2.60.40.10">
    <property type="entry name" value="Immunoglobulins"/>
    <property type="match status" value="1"/>
</dbReference>
<keyword evidence="1" id="KW-0732">Signal</keyword>
<evidence type="ECO:0000313" key="7">
    <source>
        <dbReference type="Ensembl" id="ENSOMEP00000029312.1"/>
    </source>
</evidence>
<dbReference type="STRING" id="30732.ENSOMEP00000029312"/>
<dbReference type="InterPro" id="IPR003599">
    <property type="entry name" value="Ig_sub"/>
</dbReference>
<dbReference type="Ensembl" id="ENSOMET00000018658.1">
    <property type="protein sequence ID" value="ENSOMEP00000029312.1"/>
    <property type="gene ID" value="ENSOMEG00000012873.1"/>
</dbReference>
<evidence type="ECO:0000256" key="2">
    <source>
        <dbReference type="ARBA" id="ARBA00023130"/>
    </source>
</evidence>
<sequence>MITFYYTFQHLICEELTAVKKEESTLEGAPVTLSYKYPKLSRTDYFFWYRQFPGKPPEFFFSHFGSEEKIQSLDPRCSHEVKAADKLINLQISSAAVSDSAVYYCAVRPTVTGNNNTLYKNLQTHNTPQHPLEGGQELKHNTTQHPLEDQRQSCCGRTKLETQSIILNIFFIVHTEISTNSLLSSSSSQFMSDIFKQTCRTLVSCCRCFCI</sequence>
<keyword evidence="2" id="KW-0391">Immunity</keyword>
<dbReference type="Pfam" id="PF07686">
    <property type="entry name" value="V-set"/>
    <property type="match status" value="1"/>
</dbReference>
<evidence type="ECO:0008006" key="9">
    <source>
        <dbReference type="Google" id="ProtNLM"/>
    </source>
</evidence>
<dbReference type="SMART" id="SM00409">
    <property type="entry name" value="IG"/>
    <property type="match status" value="1"/>
</dbReference>
<evidence type="ECO:0000259" key="6">
    <source>
        <dbReference type="SMART" id="SM00409"/>
    </source>
</evidence>
<evidence type="ECO:0000256" key="3">
    <source>
        <dbReference type="ARBA" id="ARBA00023170"/>
    </source>
</evidence>
<organism evidence="7 8">
    <name type="scientific">Oryzias melastigma</name>
    <name type="common">Marine medaka</name>
    <dbReference type="NCBI Taxonomy" id="30732"/>
    <lineage>
        <taxon>Eukaryota</taxon>
        <taxon>Metazoa</taxon>
        <taxon>Chordata</taxon>
        <taxon>Craniata</taxon>
        <taxon>Vertebrata</taxon>
        <taxon>Euteleostomi</taxon>
        <taxon>Actinopterygii</taxon>
        <taxon>Neopterygii</taxon>
        <taxon>Teleostei</taxon>
        <taxon>Neoteleostei</taxon>
        <taxon>Acanthomorphata</taxon>
        <taxon>Ovalentaria</taxon>
        <taxon>Atherinomorphae</taxon>
        <taxon>Beloniformes</taxon>
        <taxon>Adrianichthyidae</taxon>
        <taxon>Oryziinae</taxon>
        <taxon>Oryzias</taxon>
    </lineage>
</organism>
<protein>
    <recommendedName>
        <fullName evidence="9">Immunoglobulin V-set domain-containing protein</fullName>
    </recommendedName>
</protein>
<dbReference type="InterPro" id="IPR051287">
    <property type="entry name" value="TCR_variable_region"/>
</dbReference>
<dbReference type="SUPFAM" id="SSF48726">
    <property type="entry name" value="Immunoglobulin"/>
    <property type="match status" value="1"/>
</dbReference>
<evidence type="ECO:0000256" key="4">
    <source>
        <dbReference type="ARBA" id="ARBA00023319"/>
    </source>
</evidence>
<reference evidence="7" key="2">
    <citation type="submission" date="2025-09" db="UniProtKB">
        <authorList>
            <consortium name="Ensembl"/>
        </authorList>
    </citation>
    <scope>IDENTIFICATION</scope>
</reference>
<dbReference type="PANTHER" id="PTHR19367:SF18">
    <property type="entry name" value="T CELL RECEPTOR ALPHA VARIABLE 16"/>
    <property type="match status" value="1"/>
</dbReference>
<reference evidence="7" key="1">
    <citation type="submission" date="2025-08" db="UniProtKB">
        <authorList>
            <consortium name="Ensembl"/>
        </authorList>
    </citation>
    <scope>IDENTIFICATION</scope>
</reference>
<name>A0A3B3DGT1_ORYME</name>
<keyword evidence="2" id="KW-1064">Adaptive immunity</keyword>
<feature type="domain" description="Immunoglobulin V-set" evidence="5">
    <location>
        <begin position="30"/>
        <end position="107"/>
    </location>
</feature>